<evidence type="ECO:0000313" key="4">
    <source>
        <dbReference type="EMBL" id="BBO20734.1"/>
    </source>
</evidence>
<dbReference type="GO" id="GO:0050568">
    <property type="term" value="F:protein-glutamine glutaminase activity"/>
    <property type="evidence" value="ECO:0007669"/>
    <property type="project" value="UniProtKB-UniRule"/>
</dbReference>
<dbReference type="Gene3D" id="3.30.1330.200">
    <property type="match status" value="1"/>
</dbReference>
<dbReference type="EMBL" id="AP021857">
    <property type="protein sequence ID" value="BBO20734.1"/>
    <property type="molecule type" value="Genomic_DNA"/>
</dbReference>
<protein>
    <recommendedName>
        <fullName evidence="3">Probable chemoreceptor glutamine deamidase CheD</fullName>
        <ecNumber evidence="3">3.5.1.44</ecNumber>
    </recommendedName>
</protein>
<comment type="catalytic activity">
    <reaction evidence="3">
        <text>L-glutaminyl-[protein] + H2O = L-glutamyl-[protein] + NH4(+)</text>
        <dbReference type="Rhea" id="RHEA:16441"/>
        <dbReference type="Rhea" id="RHEA-COMP:10207"/>
        <dbReference type="Rhea" id="RHEA-COMP:10208"/>
        <dbReference type="ChEBI" id="CHEBI:15377"/>
        <dbReference type="ChEBI" id="CHEBI:28938"/>
        <dbReference type="ChEBI" id="CHEBI:29973"/>
        <dbReference type="ChEBI" id="CHEBI:30011"/>
        <dbReference type="EC" id="3.5.1.44"/>
    </reaction>
</comment>
<evidence type="ECO:0000256" key="2">
    <source>
        <dbReference type="ARBA" id="ARBA00022801"/>
    </source>
</evidence>
<proteinExistence type="inferred from homology"/>
<dbReference type="CDD" id="cd16352">
    <property type="entry name" value="CheD"/>
    <property type="match status" value="1"/>
</dbReference>
<accession>A0A809SA79</accession>
<comment type="similarity">
    <text evidence="3">Belongs to the CheD family.</text>
</comment>
<name>A0A809SA79_9PROT</name>
<reference evidence="4" key="1">
    <citation type="journal article" name="DNA Res.">
        <title>The physiological potential of anammox bacteria as revealed by their core genome structure.</title>
        <authorList>
            <person name="Okubo T."/>
            <person name="Toyoda A."/>
            <person name="Fukuhara K."/>
            <person name="Uchiyama I."/>
            <person name="Harigaya Y."/>
            <person name="Kuroiwa M."/>
            <person name="Suzuki T."/>
            <person name="Murakami Y."/>
            <person name="Suwa Y."/>
            <person name="Takami H."/>
        </authorList>
    </citation>
    <scope>NUCLEOTIDE SEQUENCE</scope>
    <source>
        <strain evidence="4">317325-3</strain>
    </source>
</reference>
<dbReference type="KEGG" id="ddz:DSYM_14330"/>
<comment type="function">
    <text evidence="3">Probably deamidates glutamine residues to glutamate on methyl-accepting chemotaxis receptors (MCPs), playing an important role in chemotaxis.</text>
</comment>
<dbReference type="InterPro" id="IPR038592">
    <property type="entry name" value="CheD-like_sf"/>
</dbReference>
<dbReference type="InterPro" id="IPR011324">
    <property type="entry name" value="Cytotoxic_necrot_fac-like_cat"/>
</dbReference>
<dbReference type="Pfam" id="PF03975">
    <property type="entry name" value="CheD"/>
    <property type="match status" value="1"/>
</dbReference>
<organism evidence="4 5">
    <name type="scientific">Candidatus Desulfobacillus denitrificans</name>
    <dbReference type="NCBI Taxonomy" id="2608985"/>
    <lineage>
        <taxon>Bacteria</taxon>
        <taxon>Pseudomonadati</taxon>
        <taxon>Pseudomonadota</taxon>
        <taxon>Betaproteobacteria</taxon>
        <taxon>Candidatus Desulfobacillus</taxon>
    </lineage>
</organism>
<evidence type="ECO:0000256" key="3">
    <source>
        <dbReference type="HAMAP-Rule" id="MF_01440"/>
    </source>
</evidence>
<keyword evidence="1 3" id="KW-0145">Chemotaxis</keyword>
<dbReference type="HAMAP" id="MF_01440">
    <property type="entry name" value="CheD"/>
    <property type="match status" value="1"/>
</dbReference>
<dbReference type="Proteomes" id="UP000662914">
    <property type="component" value="Chromosome"/>
</dbReference>
<gene>
    <name evidence="3" type="primary">cheD</name>
    <name evidence="4" type="ORF">DSYM_14330</name>
</gene>
<dbReference type="PANTHER" id="PTHR35147:SF3">
    <property type="entry name" value="CHEMORECEPTOR GLUTAMINE DEAMIDASE CHED 1-RELATED"/>
    <property type="match status" value="1"/>
</dbReference>
<keyword evidence="2 3" id="KW-0378">Hydrolase</keyword>
<dbReference type="InterPro" id="IPR005659">
    <property type="entry name" value="Chemorcpt_Glu_NH3ase_CheD"/>
</dbReference>
<dbReference type="PANTHER" id="PTHR35147">
    <property type="entry name" value="CHEMORECEPTOR GLUTAMINE DEAMIDASE CHED-RELATED"/>
    <property type="match status" value="1"/>
</dbReference>
<evidence type="ECO:0000256" key="1">
    <source>
        <dbReference type="ARBA" id="ARBA00022500"/>
    </source>
</evidence>
<dbReference type="SUPFAM" id="SSF64438">
    <property type="entry name" value="CNF1/YfiH-like putative cysteine hydrolases"/>
    <property type="match status" value="1"/>
</dbReference>
<evidence type="ECO:0000313" key="5">
    <source>
        <dbReference type="Proteomes" id="UP000662914"/>
    </source>
</evidence>
<sequence length="190" mass="21662">MRKPPHIVEVFLQPGEWYFGDRQTRLRTLLGSCVSITLWHPRQLIGGMCHYMLPERGARRQAGPDGKYADEAFWLLLREIERSGTALHEYEVKMFGGGNMFPSLKHCRKEHIGQKNADFGKHLLHRHGLRPKASDLGGIGHRTVLFDVWSGHVWVRKFSQPVADACADCELRETCFDAGRTDNARRVANA</sequence>
<dbReference type="GO" id="GO:0006935">
    <property type="term" value="P:chemotaxis"/>
    <property type="evidence" value="ECO:0007669"/>
    <property type="project" value="UniProtKB-UniRule"/>
</dbReference>
<dbReference type="EC" id="3.5.1.44" evidence="3"/>
<dbReference type="AlphaFoldDB" id="A0A809SA79"/>